<comment type="caution">
    <text evidence="1">The sequence shown here is derived from an EMBL/GenBank/DDBJ whole genome shotgun (WGS) entry which is preliminary data.</text>
</comment>
<accession>A0A9X3IUG5</accession>
<name>A0A9X3IUG5_9GAMM</name>
<evidence type="ECO:0000313" key="1">
    <source>
        <dbReference type="EMBL" id="MCY0966143.1"/>
    </source>
</evidence>
<protein>
    <submittedName>
        <fullName evidence="1">Uncharacterized protein</fullName>
    </submittedName>
</protein>
<sequence>MNADLDLLLTTVLMVWLASLFLTGDQLIRGCAWIICWQLLSPDRPPSIDIPLLLLSGGVLEVSYLCCKDS</sequence>
<gene>
    <name evidence="1" type="ORF">OUO13_13195</name>
</gene>
<reference evidence="1" key="1">
    <citation type="submission" date="2022-11" db="EMBL/GenBank/DDBJ databases">
        <title>Parathalassolutuus dongxingensis gen. nov., sp. nov., a novel member of family Oceanospirillaceae isolated from a coastal shrimp pond in Guangxi, China.</title>
        <authorList>
            <person name="Chen H."/>
        </authorList>
    </citation>
    <scope>NUCLEOTIDE SEQUENCE</scope>
    <source>
        <strain evidence="1">G-43</strain>
    </source>
</reference>
<evidence type="ECO:0000313" key="2">
    <source>
        <dbReference type="Proteomes" id="UP001150830"/>
    </source>
</evidence>
<organism evidence="1 2">
    <name type="scientific">Parathalassolituus penaei</name>
    <dbReference type="NCBI Taxonomy" id="2997323"/>
    <lineage>
        <taxon>Bacteria</taxon>
        <taxon>Pseudomonadati</taxon>
        <taxon>Pseudomonadota</taxon>
        <taxon>Gammaproteobacteria</taxon>
        <taxon>Oceanospirillales</taxon>
        <taxon>Oceanospirillaceae</taxon>
        <taxon>Parathalassolituus</taxon>
    </lineage>
</organism>
<dbReference type="RefSeq" id="WP_283174354.1">
    <property type="nucleotide sequence ID" value="NZ_JAPNOA010000039.1"/>
</dbReference>
<dbReference type="EMBL" id="JAPNOA010000039">
    <property type="protein sequence ID" value="MCY0966143.1"/>
    <property type="molecule type" value="Genomic_DNA"/>
</dbReference>
<dbReference type="Proteomes" id="UP001150830">
    <property type="component" value="Unassembled WGS sequence"/>
</dbReference>
<keyword evidence="2" id="KW-1185">Reference proteome</keyword>
<proteinExistence type="predicted"/>
<dbReference type="AlphaFoldDB" id="A0A9X3IUG5"/>